<protein>
    <submittedName>
        <fullName evidence="1 3">Uncharacterized protein</fullName>
    </submittedName>
</protein>
<dbReference type="EMBL" id="UYWY01020492">
    <property type="protein sequence ID" value="VDM41734.1"/>
    <property type="molecule type" value="Genomic_DNA"/>
</dbReference>
<keyword evidence="2" id="KW-1185">Reference proteome</keyword>
<gene>
    <name evidence="1" type="ORF">TCNE_LOCUS10413</name>
</gene>
<proteinExistence type="predicted"/>
<reference evidence="3" key="1">
    <citation type="submission" date="2016-06" db="UniProtKB">
        <authorList>
            <consortium name="WormBaseParasite"/>
        </authorList>
    </citation>
    <scope>IDENTIFICATION</scope>
</reference>
<evidence type="ECO:0000313" key="3">
    <source>
        <dbReference type="WBParaSite" id="TCNE_0001041301-mRNA-1"/>
    </source>
</evidence>
<dbReference type="Proteomes" id="UP000050794">
    <property type="component" value="Unassembled WGS sequence"/>
</dbReference>
<dbReference type="AlphaFoldDB" id="A0A183UPJ3"/>
<sequence length="75" mass="8040">MGHDATQIRLNDFGQADAPSHLIVSQPLGAEDYYSQPSTLRSLLSSWTVIHVSQKAATCLSPPKLSGSQQAQISC</sequence>
<accession>A0A183UPJ3</accession>
<reference evidence="1 2" key="2">
    <citation type="submission" date="2018-11" db="EMBL/GenBank/DDBJ databases">
        <authorList>
            <consortium name="Pathogen Informatics"/>
        </authorList>
    </citation>
    <scope>NUCLEOTIDE SEQUENCE [LARGE SCALE GENOMIC DNA]</scope>
</reference>
<dbReference type="WBParaSite" id="TCNE_0001041301-mRNA-1">
    <property type="protein sequence ID" value="TCNE_0001041301-mRNA-1"/>
    <property type="gene ID" value="TCNE_0001041301"/>
</dbReference>
<organism evidence="2 3">
    <name type="scientific">Toxocara canis</name>
    <name type="common">Canine roundworm</name>
    <dbReference type="NCBI Taxonomy" id="6265"/>
    <lineage>
        <taxon>Eukaryota</taxon>
        <taxon>Metazoa</taxon>
        <taxon>Ecdysozoa</taxon>
        <taxon>Nematoda</taxon>
        <taxon>Chromadorea</taxon>
        <taxon>Rhabditida</taxon>
        <taxon>Spirurina</taxon>
        <taxon>Ascaridomorpha</taxon>
        <taxon>Ascaridoidea</taxon>
        <taxon>Toxocaridae</taxon>
        <taxon>Toxocara</taxon>
    </lineage>
</organism>
<evidence type="ECO:0000313" key="1">
    <source>
        <dbReference type="EMBL" id="VDM41734.1"/>
    </source>
</evidence>
<evidence type="ECO:0000313" key="2">
    <source>
        <dbReference type="Proteomes" id="UP000050794"/>
    </source>
</evidence>
<name>A0A183UPJ3_TOXCA</name>